<dbReference type="EMBL" id="JAWDGP010000465">
    <property type="protein sequence ID" value="KAK3800287.1"/>
    <property type="molecule type" value="Genomic_DNA"/>
</dbReference>
<dbReference type="AlphaFoldDB" id="A0AAE1B661"/>
<dbReference type="Proteomes" id="UP001283361">
    <property type="component" value="Unassembled WGS sequence"/>
</dbReference>
<evidence type="ECO:0000313" key="3">
    <source>
        <dbReference type="Proteomes" id="UP001283361"/>
    </source>
</evidence>
<name>A0AAE1B661_9GAST</name>
<evidence type="ECO:0000256" key="1">
    <source>
        <dbReference type="SAM" id="MobiDB-lite"/>
    </source>
</evidence>
<accession>A0AAE1B661</accession>
<organism evidence="2 3">
    <name type="scientific">Elysia crispata</name>
    <name type="common">lettuce slug</name>
    <dbReference type="NCBI Taxonomy" id="231223"/>
    <lineage>
        <taxon>Eukaryota</taxon>
        <taxon>Metazoa</taxon>
        <taxon>Spiralia</taxon>
        <taxon>Lophotrochozoa</taxon>
        <taxon>Mollusca</taxon>
        <taxon>Gastropoda</taxon>
        <taxon>Heterobranchia</taxon>
        <taxon>Euthyneura</taxon>
        <taxon>Panpulmonata</taxon>
        <taxon>Sacoglossa</taxon>
        <taxon>Placobranchoidea</taxon>
        <taxon>Plakobranchidae</taxon>
        <taxon>Elysia</taxon>
    </lineage>
</organism>
<feature type="region of interest" description="Disordered" evidence="1">
    <location>
        <begin position="1"/>
        <end position="32"/>
    </location>
</feature>
<keyword evidence="3" id="KW-1185">Reference proteome</keyword>
<comment type="caution">
    <text evidence="2">The sequence shown here is derived from an EMBL/GenBank/DDBJ whole genome shotgun (WGS) entry which is preliminary data.</text>
</comment>
<gene>
    <name evidence="2" type="ORF">RRG08_026002</name>
</gene>
<protein>
    <submittedName>
        <fullName evidence="2">Uncharacterized protein</fullName>
    </submittedName>
</protein>
<proteinExistence type="predicted"/>
<evidence type="ECO:0000313" key="2">
    <source>
        <dbReference type="EMBL" id="KAK3800287.1"/>
    </source>
</evidence>
<sequence length="86" mass="9379">MGSIIEGSQREELWKGKLTANRPKPQPDRLKRRRKYAETRLLPPQAWVTWPDSAGPAAAVFCSSLLLQPAGKSVGLGLLGNPIEAT</sequence>
<reference evidence="2" key="1">
    <citation type="journal article" date="2023" name="G3 (Bethesda)">
        <title>A reference genome for the long-term kleptoplast-retaining sea slug Elysia crispata morphotype clarki.</title>
        <authorList>
            <person name="Eastman K.E."/>
            <person name="Pendleton A.L."/>
            <person name="Shaikh M.A."/>
            <person name="Suttiyut T."/>
            <person name="Ogas R."/>
            <person name="Tomko P."/>
            <person name="Gavelis G."/>
            <person name="Widhalm J.R."/>
            <person name="Wisecaver J.H."/>
        </authorList>
    </citation>
    <scope>NUCLEOTIDE SEQUENCE</scope>
    <source>
        <strain evidence="2">ECLA1</strain>
    </source>
</reference>